<reference evidence="2" key="2">
    <citation type="submission" date="2020-10" db="EMBL/GenBank/DDBJ databases">
        <title>Mucilaginibacter sp. nov., isolated from soil.</title>
        <authorList>
            <person name="Jeon C.O."/>
        </authorList>
    </citation>
    <scope>NUCLEOTIDE SEQUENCE</scope>
    <source>
        <strain evidence="2">R11</strain>
    </source>
</reference>
<dbReference type="AlphaFoldDB" id="A0A965ZLQ1"/>
<sequence length="155" mass="17752">MKKHRLKFYYLKYEVVDIRKMIKHCTDINNFVFSFYSADPDSYIQLIAFARTGTDCNDNTYSKYTDILQPYRKLALEIDGPVIMSNNYIPIAVMQSLIGDPDNQPDYLIFTPGLNDDNHIYYTVHPYKKSLGDTSPGNPDDYTITNPSPPATMGS</sequence>
<evidence type="ECO:0000313" key="3">
    <source>
        <dbReference type="Proteomes" id="UP000638732"/>
    </source>
</evidence>
<evidence type="ECO:0000313" key="2">
    <source>
        <dbReference type="EMBL" id="NCD72298.1"/>
    </source>
</evidence>
<accession>A0A965ZLQ1</accession>
<dbReference type="EMBL" id="WWEO01000045">
    <property type="protein sequence ID" value="NCD72298.1"/>
    <property type="molecule type" value="Genomic_DNA"/>
</dbReference>
<proteinExistence type="predicted"/>
<reference evidence="2" key="1">
    <citation type="submission" date="2020-01" db="EMBL/GenBank/DDBJ databases">
        <authorList>
            <person name="Seo Y.L."/>
        </authorList>
    </citation>
    <scope>NUCLEOTIDE SEQUENCE</scope>
    <source>
        <strain evidence="2">R11</strain>
    </source>
</reference>
<name>A0A965ZLQ1_9SPHI</name>
<feature type="region of interest" description="Disordered" evidence="1">
    <location>
        <begin position="132"/>
        <end position="155"/>
    </location>
</feature>
<organism evidence="2 3">
    <name type="scientific">Mucilaginibacter agri</name>
    <dbReference type="NCBI Taxonomy" id="2695265"/>
    <lineage>
        <taxon>Bacteria</taxon>
        <taxon>Pseudomonadati</taxon>
        <taxon>Bacteroidota</taxon>
        <taxon>Sphingobacteriia</taxon>
        <taxon>Sphingobacteriales</taxon>
        <taxon>Sphingobacteriaceae</taxon>
        <taxon>Mucilaginibacter</taxon>
    </lineage>
</organism>
<dbReference type="Proteomes" id="UP000638732">
    <property type="component" value="Unassembled WGS sequence"/>
</dbReference>
<protein>
    <submittedName>
        <fullName evidence="2">Uncharacterized protein</fullName>
    </submittedName>
</protein>
<dbReference type="RefSeq" id="WP_166588247.1">
    <property type="nucleotide sequence ID" value="NZ_WWEO01000045.1"/>
</dbReference>
<gene>
    <name evidence="2" type="ORF">GSY63_23240</name>
</gene>
<keyword evidence="3" id="KW-1185">Reference proteome</keyword>
<comment type="caution">
    <text evidence="2">The sequence shown here is derived from an EMBL/GenBank/DDBJ whole genome shotgun (WGS) entry which is preliminary data.</text>
</comment>
<evidence type="ECO:0000256" key="1">
    <source>
        <dbReference type="SAM" id="MobiDB-lite"/>
    </source>
</evidence>